<dbReference type="SUPFAM" id="SSF56672">
    <property type="entry name" value="DNA/RNA polymerases"/>
    <property type="match status" value="1"/>
</dbReference>
<organism evidence="2 3">
    <name type="scientific">Austropuccinia psidii MF-1</name>
    <dbReference type="NCBI Taxonomy" id="1389203"/>
    <lineage>
        <taxon>Eukaryota</taxon>
        <taxon>Fungi</taxon>
        <taxon>Dikarya</taxon>
        <taxon>Basidiomycota</taxon>
        <taxon>Pucciniomycotina</taxon>
        <taxon>Pucciniomycetes</taxon>
        <taxon>Pucciniales</taxon>
        <taxon>Sphaerophragmiaceae</taxon>
        <taxon>Austropuccinia</taxon>
    </lineage>
</organism>
<dbReference type="InterPro" id="IPR041577">
    <property type="entry name" value="RT_RNaseH_2"/>
</dbReference>
<proteinExistence type="predicted"/>
<comment type="caution">
    <text evidence="2">The sequence shown here is derived from an EMBL/GenBank/DDBJ whole genome shotgun (WGS) entry which is preliminary data.</text>
</comment>
<dbReference type="Proteomes" id="UP000765509">
    <property type="component" value="Unassembled WGS sequence"/>
</dbReference>
<keyword evidence="3" id="KW-1185">Reference proteome</keyword>
<sequence length="186" mass="21163">MKISSKKCHFGVSELKAPGHVVSGLCLEITKSKVAAVLLKPITQKKEIQSFLGFAGYYRQQIKDFSSIERPIYKLCDKETVFEMTVERVKDFECLRQSLITAPILFIPEFTLPFKLYIDASGDELGAALHQVHIMNNKPVEGPICFISRKIKPTEARYGEVKWNVYALSGPYRSLIAFRKDVFLKL</sequence>
<evidence type="ECO:0000259" key="1">
    <source>
        <dbReference type="Pfam" id="PF17919"/>
    </source>
</evidence>
<dbReference type="InterPro" id="IPR043128">
    <property type="entry name" value="Rev_trsase/Diguanyl_cyclase"/>
</dbReference>
<dbReference type="InterPro" id="IPR051320">
    <property type="entry name" value="Viral_Replic_Matur_Polypro"/>
</dbReference>
<protein>
    <recommendedName>
        <fullName evidence="1">Reverse transcriptase/retrotransposon-derived protein RNase H-like domain-containing protein</fullName>
    </recommendedName>
</protein>
<name>A0A9Q3IUC9_9BASI</name>
<dbReference type="PANTHER" id="PTHR33064">
    <property type="entry name" value="POL PROTEIN"/>
    <property type="match status" value="1"/>
</dbReference>
<dbReference type="AlphaFoldDB" id="A0A9Q3IUC9"/>
<feature type="domain" description="Reverse transcriptase/retrotransposon-derived protein RNase H-like" evidence="1">
    <location>
        <begin position="86"/>
        <end position="168"/>
    </location>
</feature>
<reference evidence="2" key="1">
    <citation type="submission" date="2021-03" db="EMBL/GenBank/DDBJ databases">
        <title>Draft genome sequence of rust myrtle Austropuccinia psidii MF-1, a brazilian biotype.</title>
        <authorList>
            <person name="Quecine M.C."/>
            <person name="Pachon D.M.R."/>
            <person name="Bonatelli M.L."/>
            <person name="Correr F.H."/>
            <person name="Franceschini L.M."/>
            <person name="Leite T.F."/>
            <person name="Margarido G.R.A."/>
            <person name="Almeida C.A."/>
            <person name="Ferrarezi J.A."/>
            <person name="Labate C.A."/>
        </authorList>
    </citation>
    <scope>NUCLEOTIDE SEQUENCE</scope>
    <source>
        <strain evidence="2">MF-1</strain>
    </source>
</reference>
<evidence type="ECO:0000313" key="2">
    <source>
        <dbReference type="EMBL" id="MBW0550328.1"/>
    </source>
</evidence>
<accession>A0A9Q3IUC9</accession>
<dbReference type="PANTHER" id="PTHR33064:SF37">
    <property type="entry name" value="RIBONUCLEASE H"/>
    <property type="match status" value="1"/>
</dbReference>
<dbReference type="Pfam" id="PF17919">
    <property type="entry name" value="RT_RNaseH_2"/>
    <property type="match status" value="1"/>
</dbReference>
<dbReference type="OrthoDB" id="1709213at2759"/>
<dbReference type="Gene3D" id="3.30.70.270">
    <property type="match status" value="1"/>
</dbReference>
<dbReference type="InterPro" id="IPR043502">
    <property type="entry name" value="DNA/RNA_pol_sf"/>
</dbReference>
<dbReference type="EMBL" id="AVOT02055860">
    <property type="protein sequence ID" value="MBW0550328.1"/>
    <property type="molecule type" value="Genomic_DNA"/>
</dbReference>
<gene>
    <name evidence="2" type="ORF">O181_090043</name>
</gene>
<evidence type="ECO:0000313" key="3">
    <source>
        <dbReference type="Proteomes" id="UP000765509"/>
    </source>
</evidence>